<dbReference type="SUPFAM" id="SSF101967">
    <property type="entry name" value="Adhesin YadA, collagen-binding domain"/>
    <property type="match status" value="1"/>
</dbReference>
<dbReference type="Gene3D" id="6.10.250.2030">
    <property type="match status" value="1"/>
</dbReference>
<dbReference type="InterPro" id="IPR011049">
    <property type="entry name" value="Serralysin-like_metalloprot_C"/>
</dbReference>
<dbReference type="Pfam" id="PF05662">
    <property type="entry name" value="YadA_stalk"/>
    <property type="match status" value="1"/>
</dbReference>
<dbReference type="Proteomes" id="UP000229839">
    <property type="component" value="Unassembled WGS sequence"/>
</dbReference>
<dbReference type="InterPro" id="IPR008635">
    <property type="entry name" value="Coiled_stalk_dom"/>
</dbReference>
<name>A0A2N9Y7R3_9HYPH</name>
<proteinExistence type="predicted"/>
<dbReference type="AlphaFoldDB" id="A0A2N9Y7R3"/>
<protein>
    <recommendedName>
        <fullName evidence="1">Trimeric autotransporter adhesin YadA-like stalk domain-containing protein</fullName>
    </recommendedName>
</protein>
<reference evidence="2 3" key="1">
    <citation type="submission" date="2017-06" db="EMBL/GenBank/DDBJ databases">
        <title>Draft genome of Bartonella tribocorum strain L103, isolated from a rodent in Laos.</title>
        <authorList>
            <person name="Hadjadj L."/>
            <person name="Jiyipong T."/>
            <person name="Morand S."/>
            <person name="Diene S.M."/>
            <person name="Rolain J.-M."/>
        </authorList>
    </citation>
    <scope>NUCLEOTIDE SEQUENCE [LARGE SCALE GENOMIC DNA]</scope>
    <source>
        <strain evidence="2 3">L103</strain>
    </source>
</reference>
<dbReference type="Gene3D" id="4.10.80.270">
    <property type="match status" value="1"/>
</dbReference>
<dbReference type="EMBL" id="NJGE01000097">
    <property type="protein sequence ID" value="PIT67746.1"/>
    <property type="molecule type" value="Genomic_DNA"/>
</dbReference>
<feature type="non-terminal residue" evidence="2">
    <location>
        <position position="188"/>
    </location>
</feature>
<feature type="domain" description="Trimeric autotransporter adhesin YadA-like stalk" evidence="1">
    <location>
        <begin position="85"/>
        <end position="124"/>
    </location>
</feature>
<organism evidence="2 3">
    <name type="scientific">Bartonella tribocorum</name>
    <dbReference type="NCBI Taxonomy" id="85701"/>
    <lineage>
        <taxon>Bacteria</taxon>
        <taxon>Pseudomonadati</taxon>
        <taxon>Pseudomonadota</taxon>
        <taxon>Alphaproteobacteria</taxon>
        <taxon>Hyphomicrobiales</taxon>
        <taxon>Bartonellaceae</taxon>
        <taxon>Bartonella</taxon>
    </lineage>
</organism>
<evidence type="ECO:0000313" key="3">
    <source>
        <dbReference type="Proteomes" id="UP000229839"/>
    </source>
</evidence>
<gene>
    <name evidence="2" type="ORF">CER18_09785</name>
</gene>
<evidence type="ECO:0000259" key="1">
    <source>
        <dbReference type="Pfam" id="PF05662"/>
    </source>
</evidence>
<feature type="non-terminal residue" evidence="2">
    <location>
        <position position="1"/>
    </location>
</feature>
<accession>A0A2N9Y7R3</accession>
<dbReference type="GO" id="GO:0019867">
    <property type="term" value="C:outer membrane"/>
    <property type="evidence" value="ECO:0007669"/>
    <property type="project" value="InterPro"/>
</dbReference>
<dbReference type="Gene3D" id="1.20.5.170">
    <property type="match status" value="2"/>
</dbReference>
<evidence type="ECO:0000313" key="2">
    <source>
        <dbReference type="EMBL" id="PIT67746.1"/>
    </source>
</evidence>
<sequence>SFKDGGLTQPIYQLSDVSKDGQVTGKSFTDVGSAFSGLDTNIKNVNDRIKEVSQGVAQDSLSWSKDDNAFVAKHGEKEGSKTNSKITSLANGDISANSHDAINGSQLYSLNNTLANYFGGGAKYENGEWTDPNFKVKQIGSDGDITEESYKNVAEALTGVGSSFKSVHDEISTMISNSLVKQDATTNL</sequence>
<comment type="caution">
    <text evidence="2">The sequence shown here is derived from an EMBL/GenBank/DDBJ whole genome shotgun (WGS) entry which is preliminary data.</text>
</comment>